<comment type="caution">
    <text evidence="20">The sequence shown here is derived from an EMBL/GenBank/DDBJ whole genome shotgun (WGS) entry which is preliminary data.</text>
</comment>
<keyword evidence="14 16" id="KW-0496">Mitochondrion</keyword>
<dbReference type="Pfam" id="PF07992">
    <property type="entry name" value="Pyr_redox_2"/>
    <property type="match status" value="1"/>
</dbReference>
<evidence type="ECO:0000313" key="20">
    <source>
        <dbReference type="EMBL" id="KAG8564992.1"/>
    </source>
</evidence>
<evidence type="ECO:0000256" key="3">
    <source>
        <dbReference type="ARBA" id="ARBA00004731"/>
    </source>
</evidence>
<dbReference type="GO" id="GO:0016491">
    <property type="term" value="F:oxidoreductase activity"/>
    <property type="evidence" value="ECO:0007669"/>
    <property type="project" value="UniProtKB-KW"/>
</dbReference>
<keyword evidence="12" id="KW-0249">Electron transport</keyword>
<evidence type="ECO:0000256" key="13">
    <source>
        <dbReference type="ARBA" id="ARBA00023002"/>
    </source>
</evidence>
<organism evidence="20 21">
    <name type="scientific">Engystomops pustulosus</name>
    <name type="common">Tungara frog</name>
    <name type="synonym">Physalaemus pustulosus</name>
    <dbReference type="NCBI Taxonomy" id="76066"/>
    <lineage>
        <taxon>Eukaryota</taxon>
        <taxon>Metazoa</taxon>
        <taxon>Chordata</taxon>
        <taxon>Craniata</taxon>
        <taxon>Vertebrata</taxon>
        <taxon>Euteleostomi</taxon>
        <taxon>Amphibia</taxon>
        <taxon>Batrachia</taxon>
        <taxon>Anura</taxon>
        <taxon>Neobatrachia</taxon>
        <taxon>Hyloidea</taxon>
        <taxon>Leptodactylidae</taxon>
        <taxon>Leiuperinae</taxon>
        <taxon>Engystomops</taxon>
    </lineage>
</organism>
<feature type="binding site" evidence="18">
    <location>
        <position position="273"/>
    </location>
    <ligand>
        <name>NADP(+)</name>
        <dbReference type="ChEBI" id="CHEBI:58349"/>
    </ligand>
</feature>
<evidence type="ECO:0000256" key="5">
    <source>
        <dbReference type="ARBA" id="ARBA00013219"/>
    </source>
</evidence>
<comment type="similarity">
    <text evidence="4 16">Belongs to the ferredoxin--NADP reductase type 1 family.</text>
</comment>
<evidence type="ECO:0000256" key="12">
    <source>
        <dbReference type="ARBA" id="ARBA00022982"/>
    </source>
</evidence>
<dbReference type="PANTHER" id="PTHR48467">
    <property type="entry name" value="GLUTAMATE SYNTHASE 1 [NADH], CHLOROPLASTIC-LIKE"/>
    <property type="match status" value="1"/>
</dbReference>
<feature type="binding site" evidence="18">
    <location>
        <begin position="261"/>
        <end position="262"/>
    </location>
    <ligand>
        <name>NADP(+)</name>
        <dbReference type="ChEBI" id="CHEBI:58349"/>
    </ligand>
</feature>
<feature type="binding site" evidence="17">
    <location>
        <position position="430"/>
    </location>
    <ligand>
        <name>FAD</name>
        <dbReference type="ChEBI" id="CHEBI:57692"/>
    </ligand>
</feature>
<evidence type="ECO:0000256" key="1">
    <source>
        <dbReference type="ARBA" id="ARBA00001974"/>
    </source>
</evidence>
<evidence type="ECO:0000256" key="14">
    <source>
        <dbReference type="ARBA" id="ARBA00023128"/>
    </source>
</evidence>
<protein>
    <recommendedName>
        <fullName evidence="6 16">NADPH:adrenodoxin oxidoreductase, mitochondrial</fullName>
        <ecNumber evidence="5 16">1.18.1.6</ecNumber>
    </recommendedName>
</protein>
<feature type="binding site" evidence="17">
    <location>
        <begin position="437"/>
        <end position="439"/>
    </location>
    <ligand>
        <name>FAD</name>
        <dbReference type="ChEBI" id="CHEBI:57692"/>
    </ligand>
</feature>
<keyword evidence="11" id="KW-0809">Transit peptide</keyword>
<feature type="domain" description="FAD/NAD(P)-binding" evidence="19">
    <location>
        <begin position="72"/>
        <end position="228"/>
    </location>
</feature>
<dbReference type="Gene3D" id="3.50.50.60">
    <property type="entry name" value="FAD/NAD(P)-binding domain"/>
    <property type="match status" value="1"/>
</dbReference>
<evidence type="ECO:0000256" key="16">
    <source>
        <dbReference type="PIRNR" id="PIRNR000362"/>
    </source>
</evidence>
<dbReference type="FunFam" id="3.50.50.60:FF:000036">
    <property type="entry name" value="NADPH:adrenodoxin oxidoreductase, mitochondrial"/>
    <property type="match status" value="1"/>
</dbReference>
<dbReference type="InterPro" id="IPR023753">
    <property type="entry name" value="FAD/NAD-binding_dom"/>
</dbReference>
<evidence type="ECO:0000256" key="11">
    <source>
        <dbReference type="ARBA" id="ARBA00022946"/>
    </source>
</evidence>
<name>A0AAV7AYC2_ENGPU</name>
<keyword evidence="13 16" id="KW-0560">Oxidoreductase</keyword>
<feature type="binding site" evidence="18">
    <location>
        <position position="437"/>
    </location>
    <ligand>
        <name>NADP(+)</name>
        <dbReference type="ChEBI" id="CHEBI:58349"/>
    </ligand>
</feature>
<comment type="subcellular location">
    <subcellularLocation>
        <location evidence="2 16">Mitochondrion</location>
    </subcellularLocation>
</comment>
<dbReference type="PRINTS" id="PR00419">
    <property type="entry name" value="ADXRDTASE"/>
</dbReference>
<feature type="binding site" evidence="17">
    <location>
        <position position="81"/>
    </location>
    <ligand>
        <name>FAD</name>
        <dbReference type="ChEBI" id="CHEBI:57692"/>
    </ligand>
</feature>
<evidence type="ECO:0000256" key="8">
    <source>
        <dbReference type="ARBA" id="ARBA00022630"/>
    </source>
</evidence>
<dbReference type="Gene3D" id="3.40.50.720">
    <property type="entry name" value="NAD(P)-binding Rossmann-like Domain"/>
    <property type="match status" value="1"/>
</dbReference>
<dbReference type="GO" id="GO:0005739">
    <property type="term" value="C:mitochondrion"/>
    <property type="evidence" value="ECO:0007669"/>
    <property type="project" value="UniProtKB-SubCell"/>
</dbReference>
<dbReference type="PIRSF" id="PIRSF000362">
    <property type="entry name" value="FNR"/>
    <property type="match status" value="1"/>
</dbReference>
<dbReference type="InterPro" id="IPR036188">
    <property type="entry name" value="FAD/NAD-bd_sf"/>
</dbReference>
<dbReference type="PANTHER" id="PTHR48467:SF1">
    <property type="entry name" value="GLUTAMATE SYNTHASE 1 [NADH], CHLOROPLASTIC-LIKE"/>
    <property type="match status" value="1"/>
</dbReference>
<feature type="binding site" evidence="17">
    <location>
        <position position="146"/>
    </location>
    <ligand>
        <name>FAD</name>
        <dbReference type="ChEBI" id="CHEBI:57692"/>
    </ligand>
</feature>
<keyword evidence="8 16" id="KW-0285">Flavoprotein</keyword>
<keyword evidence="7" id="KW-0813">Transport</keyword>
<feature type="binding site" evidence="17">
    <location>
        <position position="102"/>
    </location>
    <ligand>
        <name>FAD</name>
        <dbReference type="ChEBI" id="CHEBI:57692"/>
    </ligand>
</feature>
<evidence type="ECO:0000256" key="7">
    <source>
        <dbReference type="ARBA" id="ARBA00022448"/>
    </source>
</evidence>
<comment type="pathway">
    <text evidence="3">Steroid metabolism; cholesterol metabolism.</text>
</comment>
<evidence type="ECO:0000256" key="10">
    <source>
        <dbReference type="ARBA" id="ARBA00022857"/>
    </source>
</evidence>
<dbReference type="EC" id="1.18.1.6" evidence="5 16"/>
<comment type="catalytic activity">
    <reaction evidence="15 16">
        <text>2 reduced [adrenodoxin] + NADP(+) + H(+) = 2 oxidized [adrenodoxin] + NADPH</text>
        <dbReference type="Rhea" id="RHEA:42312"/>
        <dbReference type="Rhea" id="RHEA-COMP:9998"/>
        <dbReference type="Rhea" id="RHEA-COMP:9999"/>
        <dbReference type="ChEBI" id="CHEBI:15378"/>
        <dbReference type="ChEBI" id="CHEBI:33737"/>
        <dbReference type="ChEBI" id="CHEBI:33738"/>
        <dbReference type="ChEBI" id="CHEBI:57783"/>
        <dbReference type="ChEBI" id="CHEBI:58349"/>
        <dbReference type="EC" id="1.18.1.6"/>
    </reaction>
</comment>
<comment type="cofactor">
    <cofactor evidence="1 16 17">
        <name>FAD</name>
        <dbReference type="ChEBI" id="CHEBI:57692"/>
    </cofactor>
</comment>
<gene>
    <name evidence="20" type="ORF">GDO81_012658</name>
</gene>
<proteinExistence type="inferred from homology"/>
<keyword evidence="21" id="KW-1185">Reference proteome</keyword>
<keyword evidence="10 16" id="KW-0521">NADP</keyword>
<evidence type="ECO:0000256" key="18">
    <source>
        <dbReference type="PIRSR" id="PIRSR000362-2"/>
    </source>
</evidence>
<evidence type="ECO:0000256" key="17">
    <source>
        <dbReference type="PIRSR" id="PIRSR000362-1"/>
    </source>
</evidence>
<dbReference type="InterPro" id="IPR055275">
    <property type="entry name" value="Ferredox_Rdtase"/>
</dbReference>
<dbReference type="Proteomes" id="UP000824782">
    <property type="component" value="Unassembled WGS sequence"/>
</dbReference>
<accession>A0AAV7AYC2</accession>
<evidence type="ECO:0000256" key="2">
    <source>
        <dbReference type="ARBA" id="ARBA00004173"/>
    </source>
</evidence>
<evidence type="ECO:0000256" key="15">
    <source>
        <dbReference type="ARBA" id="ARBA00048933"/>
    </source>
</evidence>
<dbReference type="SUPFAM" id="SSF51971">
    <property type="entry name" value="Nucleotide-binding domain"/>
    <property type="match status" value="2"/>
</dbReference>
<evidence type="ECO:0000259" key="19">
    <source>
        <dbReference type="Pfam" id="PF07992"/>
    </source>
</evidence>
<reference evidence="20" key="1">
    <citation type="thesis" date="2020" institute="ProQuest LLC" country="789 East Eisenhower Parkway, Ann Arbor, MI, USA">
        <title>Comparative Genomics and Chromosome Evolution.</title>
        <authorList>
            <person name="Mudd A.B."/>
        </authorList>
    </citation>
    <scope>NUCLEOTIDE SEQUENCE</scope>
    <source>
        <strain evidence="20">237g6f4</strain>
        <tissue evidence="20">Blood</tissue>
    </source>
</reference>
<dbReference type="AlphaFoldDB" id="A0AAV7AYC2"/>
<evidence type="ECO:0000256" key="6">
    <source>
        <dbReference type="ARBA" id="ARBA00016287"/>
    </source>
</evidence>
<evidence type="ECO:0000256" key="4">
    <source>
        <dbReference type="ARBA" id="ARBA00008312"/>
    </source>
</evidence>
<keyword evidence="9 16" id="KW-0274">FAD</keyword>
<dbReference type="EMBL" id="WNYA01000006">
    <property type="protein sequence ID" value="KAG8564992.1"/>
    <property type="molecule type" value="Genomic_DNA"/>
</dbReference>
<sequence length="524" mass="56814">MYAGGGEWAGSSGGVACVSVQCRAQCGLVFAMAARCGGMWRLPRCPLLVRTVPAARRTGSERRLSSKPQTPQICIVGSGPAGFYTAQHLLKHHTQAVVDIYEKLPVPFGLVRFGVAPDHPEVKNVINTFTQTARSERCNFIGNVTVGADVTVEELQRAYHAVVLSYGAEDKRELGIPGEQLQGVYSARDFVGWYNGLPDNRHLFPDLSSETAVILGQGNVALDIARMLLSPLELLRKTDVTEPSLEALSQSRVKKVWLIGRRGPLQVAFTIKELREMLNLPGTRPVNDPSDFQGLGDVLKDLPRPRKRLTELLLKSVEPPGEKEAARRAQCQREWGLRFLRSPVAVIPGDDGKRAAGVRLSVTRLEGSGDKAVAVPTGETEDIPCGLILSSIGYRSVPICPDVPFLPKQGIIPNTMGRVHGAPGLYCSGWVKRGPTGVITTTMTDSFDTAQALLEDVKSGALNSSDPRAGASAIRELLLLRGVQSVSFSDWEKIDAVETAQGEKVGKPREKILDTEEMLQVASR</sequence>
<evidence type="ECO:0000256" key="9">
    <source>
        <dbReference type="ARBA" id="ARBA00022827"/>
    </source>
</evidence>
<feature type="binding site" evidence="17">
    <location>
        <position position="110"/>
    </location>
    <ligand>
        <name>FAD</name>
        <dbReference type="ChEBI" id="CHEBI:57692"/>
    </ligand>
</feature>
<dbReference type="InterPro" id="IPR021163">
    <property type="entry name" value="Ferredox_Rdtase_adrenod"/>
</dbReference>
<feature type="binding site" evidence="18">
    <location>
        <begin position="217"/>
        <end position="220"/>
    </location>
    <ligand>
        <name>NADP(+)</name>
        <dbReference type="ChEBI" id="CHEBI:58349"/>
    </ligand>
</feature>
<evidence type="ECO:0000313" key="21">
    <source>
        <dbReference type="Proteomes" id="UP000824782"/>
    </source>
</evidence>